<feature type="coiled-coil region" evidence="1">
    <location>
        <begin position="296"/>
        <end position="341"/>
    </location>
</feature>
<feature type="region of interest" description="Disordered" evidence="2">
    <location>
        <begin position="128"/>
        <end position="153"/>
    </location>
</feature>
<reference evidence="3 6" key="1">
    <citation type="submission" date="2023-03" db="EMBL/GenBank/DDBJ databases">
        <authorList>
            <person name="Shen W."/>
            <person name="Cai J."/>
        </authorList>
    </citation>
    <scope>NUCLEOTIDE SEQUENCE</scope>
    <source>
        <strain evidence="3">P33-2</strain>
        <strain evidence="4 6">Y2</strain>
    </source>
</reference>
<evidence type="ECO:0000313" key="6">
    <source>
        <dbReference type="Proteomes" id="UP001264335"/>
    </source>
</evidence>
<dbReference type="AlphaFoldDB" id="A0AAW8SKG0"/>
<comment type="caution">
    <text evidence="3">The sequence shown here is derived from an EMBL/GenBank/DDBJ whole genome shotgun (WGS) entry which is preliminary data.</text>
</comment>
<name>A0AAW8SKG0_ENTAV</name>
<dbReference type="RefSeq" id="WP_311820678.1">
    <property type="nucleotide sequence ID" value="NZ_JARPWH010000012.1"/>
</dbReference>
<evidence type="ECO:0000256" key="1">
    <source>
        <dbReference type="SAM" id="Coils"/>
    </source>
</evidence>
<dbReference type="Proteomes" id="UP001264335">
    <property type="component" value="Unassembled WGS sequence"/>
</dbReference>
<dbReference type="Proteomes" id="UP001260773">
    <property type="component" value="Unassembled WGS sequence"/>
</dbReference>
<evidence type="ECO:0000256" key="2">
    <source>
        <dbReference type="SAM" id="MobiDB-lite"/>
    </source>
</evidence>
<evidence type="ECO:0000313" key="3">
    <source>
        <dbReference type="EMBL" id="MDT2401776.1"/>
    </source>
</evidence>
<protein>
    <recommendedName>
        <fullName evidence="7">DUF2130 domain-containing protein</fullName>
    </recommendedName>
</protein>
<accession>A0AAW8SKG0</accession>
<dbReference type="EMBL" id="JARPWY010000013">
    <property type="protein sequence ID" value="MDT2513907.1"/>
    <property type="molecule type" value="Genomic_DNA"/>
</dbReference>
<evidence type="ECO:0000313" key="5">
    <source>
        <dbReference type="Proteomes" id="UP001260773"/>
    </source>
</evidence>
<proteinExistence type="predicted"/>
<feature type="region of interest" description="Disordered" evidence="2">
    <location>
        <begin position="183"/>
        <end position="226"/>
    </location>
</feature>
<feature type="compositionally biased region" description="Basic and acidic residues" evidence="2">
    <location>
        <begin position="198"/>
        <end position="215"/>
    </location>
</feature>
<dbReference type="EMBL" id="JARPWH010000012">
    <property type="protein sequence ID" value="MDT2401776.1"/>
    <property type="molecule type" value="Genomic_DNA"/>
</dbReference>
<keyword evidence="1" id="KW-0175">Coiled coil</keyword>
<organism evidence="3 5">
    <name type="scientific">Enterococcus avium</name>
    <name type="common">Streptococcus avium</name>
    <dbReference type="NCBI Taxonomy" id="33945"/>
    <lineage>
        <taxon>Bacteria</taxon>
        <taxon>Bacillati</taxon>
        <taxon>Bacillota</taxon>
        <taxon>Bacilli</taxon>
        <taxon>Lactobacillales</taxon>
        <taxon>Enterococcaceae</taxon>
        <taxon>Enterococcus</taxon>
    </lineage>
</organism>
<sequence length="421" mass="48218">MKFNPLSVIKKKYTFELAQEQNMETEDIKAPDHLICWVEEENARIIEEESDGSVVVLKRNKKGDILYAQALEFPMDTDTDFDSLLDKFYTRKPIKFDQHILEETPVLNQSVPAPVIPQVAVPPVPQTQETASETYAEVPEIPSVNPAEATSPSTNQAIEIKELIAAQKAQQEEIEKLRQQLEEERKGVKSVSPLMVDPELKSPKEPDQKSSEPKKQPNALSIGVPGEGRTITLSSLEAVSVDENMSFQDRINLFIEQEKEKIEAEIFSVDQRDLIETEVKAKIEKEKEAHVGRSEMELYEKQAAAIEKEEKRHTAEMERINEEYEQKIEHSIKKIEETYKRKAAAEIRSEYSRQTKELKQIFDQRMIDLKKQQSEFARKLTENIKATFSNLDLEIDEPIKESEPGKVPVLAELKTIRAGEK</sequence>
<gene>
    <name evidence="3" type="ORF">P7D43_05270</name>
    <name evidence="4" type="ORF">P7D79_06615</name>
</gene>
<evidence type="ECO:0000313" key="4">
    <source>
        <dbReference type="EMBL" id="MDT2513907.1"/>
    </source>
</evidence>
<evidence type="ECO:0008006" key="7">
    <source>
        <dbReference type="Google" id="ProtNLM"/>
    </source>
</evidence>